<accession>A0AAW1Q7T9</accession>
<evidence type="ECO:0000256" key="2">
    <source>
        <dbReference type="ARBA" id="ARBA00001946"/>
    </source>
</evidence>
<keyword evidence="6" id="KW-0460">Magnesium</keyword>
<dbReference type="CDD" id="cd00143">
    <property type="entry name" value="PP2Cc"/>
    <property type="match status" value="1"/>
</dbReference>
<organism evidence="12 13">
    <name type="scientific">Apatococcus lobatus</name>
    <dbReference type="NCBI Taxonomy" id="904363"/>
    <lineage>
        <taxon>Eukaryota</taxon>
        <taxon>Viridiplantae</taxon>
        <taxon>Chlorophyta</taxon>
        <taxon>core chlorophytes</taxon>
        <taxon>Trebouxiophyceae</taxon>
        <taxon>Chlorellales</taxon>
        <taxon>Chlorellaceae</taxon>
        <taxon>Apatococcus</taxon>
    </lineage>
</organism>
<evidence type="ECO:0000313" key="12">
    <source>
        <dbReference type="EMBL" id="KAK9816394.1"/>
    </source>
</evidence>
<evidence type="ECO:0000256" key="5">
    <source>
        <dbReference type="ARBA" id="ARBA00022801"/>
    </source>
</evidence>
<name>A0AAW1Q7T9_9CHLO</name>
<feature type="compositionally biased region" description="Low complexity" evidence="10">
    <location>
        <begin position="351"/>
        <end position="369"/>
    </location>
</feature>
<gene>
    <name evidence="12" type="ORF">WJX74_004285</name>
</gene>
<keyword evidence="5 9" id="KW-0378">Hydrolase</keyword>
<reference evidence="12 13" key="1">
    <citation type="journal article" date="2024" name="Nat. Commun.">
        <title>Phylogenomics reveals the evolutionary origins of lichenization in chlorophyte algae.</title>
        <authorList>
            <person name="Puginier C."/>
            <person name="Libourel C."/>
            <person name="Otte J."/>
            <person name="Skaloud P."/>
            <person name="Haon M."/>
            <person name="Grisel S."/>
            <person name="Petersen M."/>
            <person name="Berrin J.G."/>
            <person name="Delaux P.M."/>
            <person name="Dal Grande F."/>
            <person name="Keller J."/>
        </authorList>
    </citation>
    <scope>NUCLEOTIDE SEQUENCE [LARGE SCALE GENOMIC DNA]</scope>
    <source>
        <strain evidence="12 13">SAG 2145</strain>
    </source>
</reference>
<dbReference type="Gene3D" id="3.60.40.10">
    <property type="entry name" value="PPM-type phosphatase domain"/>
    <property type="match status" value="1"/>
</dbReference>
<keyword evidence="13" id="KW-1185">Reference proteome</keyword>
<dbReference type="PROSITE" id="PS01032">
    <property type="entry name" value="PPM_1"/>
    <property type="match status" value="1"/>
</dbReference>
<evidence type="ECO:0000256" key="6">
    <source>
        <dbReference type="ARBA" id="ARBA00022842"/>
    </source>
</evidence>
<dbReference type="PROSITE" id="PS51746">
    <property type="entry name" value="PPM_2"/>
    <property type="match status" value="1"/>
</dbReference>
<dbReference type="PANTHER" id="PTHR13832">
    <property type="entry name" value="PROTEIN PHOSPHATASE 2C"/>
    <property type="match status" value="1"/>
</dbReference>
<feature type="region of interest" description="Disordered" evidence="10">
    <location>
        <begin position="328"/>
        <end position="410"/>
    </location>
</feature>
<comment type="similarity">
    <text evidence="9">Belongs to the PP2C family.</text>
</comment>
<protein>
    <recommendedName>
        <fullName evidence="3">protein-serine/threonine phosphatase</fullName>
        <ecNumber evidence="3">3.1.3.16</ecNumber>
    </recommendedName>
</protein>
<dbReference type="SUPFAM" id="SSF81606">
    <property type="entry name" value="PP2C-like"/>
    <property type="match status" value="1"/>
</dbReference>
<dbReference type="GO" id="GO:0046872">
    <property type="term" value="F:metal ion binding"/>
    <property type="evidence" value="ECO:0007669"/>
    <property type="project" value="UniProtKB-KW"/>
</dbReference>
<dbReference type="SMART" id="SM00331">
    <property type="entry name" value="PP2C_SIG"/>
    <property type="match status" value="1"/>
</dbReference>
<keyword evidence="8" id="KW-0464">Manganese</keyword>
<keyword evidence="4" id="KW-0479">Metal-binding</keyword>
<dbReference type="InterPro" id="IPR001932">
    <property type="entry name" value="PPM-type_phosphatase-like_dom"/>
</dbReference>
<dbReference type="InterPro" id="IPR000222">
    <property type="entry name" value="PP2C_BS"/>
</dbReference>
<proteinExistence type="inferred from homology"/>
<dbReference type="InterPro" id="IPR015655">
    <property type="entry name" value="PP2C"/>
</dbReference>
<evidence type="ECO:0000256" key="7">
    <source>
        <dbReference type="ARBA" id="ARBA00022912"/>
    </source>
</evidence>
<dbReference type="PANTHER" id="PTHR13832:SF827">
    <property type="entry name" value="PROTEIN PHOSPHATASE 1L"/>
    <property type="match status" value="1"/>
</dbReference>
<dbReference type="AlphaFoldDB" id="A0AAW1Q7T9"/>
<evidence type="ECO:0000259" key="11">
    <source>
        <dbReference type="PROSITE" id="PS51746"/>
    </source>
</evidence>
<evidence type="ECO:0000256" key="4">
    <source>
        <dbReference type="ARBA" id="ARBA00022723"/>
    </source>
</evidence>
<evidence type="ECO:0000256" key="8">
    <source>
        <dbReference type="ARBA" id="ARBA00023211"/>
    </source>
</evidence>
<comment type="cofactor">
    <cofactor evidence="1">
        <name>Mn(2+)</name>
        <dbReference type="ChEBI" id="CHEBI:29035"/>
    </cofactor>
</comment>
<evidence type="ECO:0000256" key="10">
    <source>
        <dbReference type="SAM" id="MobiDB-lite"/>
    </source>
</evidence>
<keyword evidence="7 9" id="KW-0904">Protein phosphatase</keyword>
<dbReference type="Pfam" id="PF00481">
    <property type="entry name" value="PP2C"/>
    <property type="match status" value="1"/>
</dbReference>
<feature type="region of interest" description="Disordered" evidence="10">
    <location>
        <begin position="426"/>
        <end position="445"/>
    </location>
</feature>
<evidence type="ECO:0000256" key="1">
    <source>
        <dbReference type="ARBA" id="ARBA00001936"/>
    </source>
</evidence>
<dbReference type="SMART" id="SM00332">
    <property type="entry name" value="PP2Cc"/>
    <property type="match status" value="1"/>
</dbReference>
<evidence type="ECO:0000256" key="9">
    <source>
        <dbReference type="RuleBase" id="RU003465"/>
    </source>
</evidence>
<sequence length="445" mass="47793">MGGLWSTPAYLDKPVTEKTAGQGQNDRWRYGWASMQGWRVSLEDAHCISLDLDKQTNTSLFAIFDGHGGSACAQFCAKHLALNLSRSKAYKANKLDEALVASYLRIDDIMRTQSHLLDLELQKGEHQNDNLIVSLVTGSICSINQHGNPTSGCTAVTAIMRGRQLHVANVGDSRAYLCRGGKAKALTVDHVPSDFKEHERIEKAGGFVEDMRVNGSLAVSRALGDFEYKKNPALPAWEQCVSPLPDVVNHTLSETDEFLVLACDGIWNVMTGQQVIDFVRRQIQQGVPTRQISEALCDRCLGPSADSMGSDNMTVIIVLLPPLSRFPQPKVSAKDQPPAKDQAVANGDQPGASGSEAGPSSFAAAAANGHISDEENDGGMGHRSMSMESMRSGPLGLQPPDRLDSLLTQASTTSKDGLTLALNTAARSLGSLPSNPTVETKAPRS</sequence>
<feature type="compositionally biased region" description="Polar residues" evidence="10">
    <location>
        <begin position="426"/>
        <end position="438"/>
    </location>
</feature>
<dbReference type="EC" id="3.1.3.16" evidence="3"/>
<comment type="caution">
    <text evidence="12">The sequence shown here is derived from an EMBL/GenBank/DDBJ whole genome shotgun (WGS) entry which is preliminary data.</text>
</comment>
<comment type="cofactor">
    <cofactor evidence="2">
        <name>Mg(2+)</name>
        <dbReference type="ChEBI" id="CHEBI:18420"/>
    </cofactor>
</comment>
<dbReference type="Proteomes" id="UP001438707">
    <property type="component" value="Unassembled WGS sequence"/>
</dbReference>
<dbReference type="GO" id="GO:0004722">
    <property type="term" value="F:protein serine/threonine phosphatase activity"/>
    <property type="evidence" value="ECO:0007669"/>
    <property type="project" value="UniProtKB-EC"/>
</dbReference>
<dbReference type="EMBL" id="JALJOS010000076">
    <property type="protein sequence ID" value="KAK9816394.1"/>
    <property type="molecule type" value="Genomic_DNA"/>
</dbReference>
<dbReference type="InterPro" id="IPR036457">
    <property type="entry name" value="PPM-type-like_dom_sf"/>
</dbReference>
<evidence type="ECO:0000313" key="13">
    <source>
        <dbReference type="Proteomes" id="UP001438707"/>
    </source>
</evidence>
<evidence type="ECO:0000256" key="3">
    <source>
        <dbReference type="ARBA" id="ARBA00013081"/>
    </source>
</evidence>
<feature type="domain" description="PPM-type phosphatase" evidence="11">
    <location>
        <begin position="29"/>
        <end position="320"/>
    </location>
</feature>